<feature type="transmembrane region" description="Helical" evidence="2">
    <location>
        <begin position="221"/>
        <end position="241"/>
    </location>
</feature>
<organism evidence="3 4">
    <name type="scientific">Cryptosporangium japonicum</name>
    <dbReference type="NCBI Taxonomy" id="80872"/>
    <lineage>
        <taxon>Bacteria</taxon>
        <taxon>Bacillati</taxon>
        <taxon>Actinomycetota</taxon>
        <taxon>Actinomycetes</taxon>
        <taxon>Cryptosporangiales</taxon>
        <taxon>Cryptosporangiaceae</taxon>
        <taxon>Cryptosporangium</taxon>
    </lineage>
</organism>
<feature type="transmembrane region" description="Helical" evidence="2">
    <location>
        <begin position="131"/>
        <end position="154"/>
    </location>
</feature>
<name>A0ABN0UQK0_9ACTN</name>
<sequence>MGTSNEALSTEVPTLATPPAEPVLFDWDGPVPVEPSDTEEFPADVEPAAPHEMEGAVPLPLDLPEEPPGPPPGSDRFVDEGLALVLRNRLHAERPGAPAARRVVAHQPVRPAPAPRAALPALPLRPPGPGLAAALALGLVAAFFGWVSAAPFWLAQGVGTTEKVTVVRCDDRCEGRVGERTVRLVDVEASDRTPGTTVEARMLDDDGVAYASSPAGLHLRWVLGFVLVVACGVGVGIATGVPRLRREGTHRVATLWALSLGGPGLLALIPVVGALF</sequence>
<comment type="caution">
    <text evidence="3">The sequence shown here is derived from an EMBL/GenBank/DDBJ whole genome shotgun (WGS) entry which is preliminary data.</text>
</comment>
<reference evidence="3 4" key="1">
    <citation type="journal article" date="2019" name="Int. J. Syst. Evol. Microbiol.">
        <title>The Global Catalogue of Microorganisms (GCM) 10K type strain sequencing project: providing services to taxonomists for standard genome sequencing and annotation.</title>
        <authorList>
            <consortium name="The Broad Institute Genomics Platform"/>
            <consortium name="The Broad Institute Genome Sequencing Center for Infectious Disease"/>
            <person name="Wu L."/>
            <person name="Ma J."/>
        </authorList>
    </citation>
    <scope>NUCLEOTIDE SEQUENCE [LARGE SCALE GENOMIC DNA]</scope>
    <source>
        <strain evidence="3 4">JCM 10425</strain>
    </source>
</reference>
<evidence type="ECO:0000256" key="1">
    <source>
        <dbReference type="SAM" id="MobiDB-lite"/>
    </source>
</evidence>
<keyword evidence="4" id="KW-1185">Reference proteome</keyword>
<feature type="transmembrane region" description="Helical" evidence="2">
    <location>
        <begin position="253"/>
        <end position="275"/>
    </location>
</feature>
<accession>A0ABN0UQK0</accession>
<evidence type="ECO:0000313" key="4">
    <source>
        <dbReference type="Proteomes" id="UP001500967"/>
    </source>
</evidence>
<protein>
    <submittedName>
        <fullName evidence="3">Uncharacterized protein</fullName>
    </submittedName>
</protein>
<feature type="region of interest" description="Disordered" evidence="1">
    <location>
        <begin position="1"/>
        <end position="73"/>
    </location>
</feature>
<gene>
    <name evidence="3" type="ORF">GCM10009539_49500</name>
</gene>
<feature type="compositionally biased region" description="Polar residues" evidence="1">
    <location>
        <begin position="1"/>
        <end position="12"/>
    </location>
</feature>
<keyword evidence="2" id="KW-1133">Transmembrane helix</keyword>
<proteinExistence type="predicted"/>
<evidence type="ECO:0000256" key="2">
    <source>
        <dbReference type="SAM" id="Phobius"/>
    </source>
</evidence>
<evidence type="ECO:0000313" key="3">
    <source>
        <dbReference type="EMBL" id="GAA0258254.1"/>
    </source>
</evidence>
<dbReference type="RefSeq" id="WP_344651286.1">
    <property type="nucleotide sequence ID" value="NZ_BAAAGX010000018.1"/>
</dbReference>
<dbReference type="EMBL" id="BAAAGX010000018">
    <property type="protein sequence ID" value="GAA0258254.1"/>
    <property type="molecule type" value="Genomic_DNA"/>
</dbReference>
<dbReference type="Proteomes" id="UP001500967">
    <property type="component" value="Unassembled WGS sequence"/>
</dbReference>
<keyword evidence="2" id="KW-0812">Transmembrane</keyword>
<keyword evidence="2" id="KW-0472">Membrane</keyword>